<reference evidence="2" key="1">
    <citation type="submission" date="2012-11" db="EMBL/GenBank/DDBJ databases">
        <authorList>
            <person name="Lucero-Rivera Y.E."/>
            <person name="Tovar-Ramirez D."/>
        </authorList>
    </citation>
    <scope>NUCLEOTIDE SEQUENCE [LARGE SCALE GENOMIC DNA]</scope>
    <source>
        <strain evidence="2">Araruama</strain>
    </source>
</reference>
<name>A0A1V1PHW2_9BACT</name>
<accession>A0A1V1PHW2</accession>
<evidence type="ECO:0000313" key="2">
    <source>
        <dbReference type="Proteomes" id="UP000189670"/>
    </source>
</evidence>
<sequence>MYYKITSYCVYIIKNIVHTQVEGSPFFIRKTLAQILLGGRTFSVARTFSTRKLIALAHILPQYSYGLFIHCNNQLQINLQQEKSYNHKKLFNART</sequence>
<gene>
    <name evidence="1" type="ORF">OMM_06415</name>
</gene>
<dbReference type="EMBL" id="ATBP01000013">
    <property type="protein sequence ID" value="ETR74285.1"/>
    <property type="molecule type" value="Genomic_DNA"/>
</dbReference>
<dbReference type="AlphaFoldDB" id="A0A1V1PHW2"/>
<organism evidence="1 2">
    <name type="scientific">Candidatus Magnetoglobus multicellularis str. Araruama</name>
    <dbReference type="NCBI Taxonomy" id="890399"/>
    <lineage>
        <taxon>Bacteria</taxon>
        <taxon>Pseudomonadati</taxon>
        <taxon>Thermodesulfobacteriota</taxon>
        <taxon>Desulfobacteria</taxon>
        <taxon>Desulfobacterales</taxon>
        <taxon>Desulfobacteraceae</taxon>
        <taxon>Candidatus Magnetoglobus</taxon>
    </lineage>
</organism>
<protein>
    <submittedName>
        <fullName evidence="1">Uncharacterized protein</fullName>
    </submittedName>
</protein>
<evidence type="ECO:0000313" key="1">
    <source>
        <dbReference type="EMBL" id="ETR74285.1"/>
    </source>
</evidence>
<proteinExistence type="predicted"/>
<dbReference type="Proteomes" id="UP000189670">
    <property type="component" value="Unassembled WGS sequence"/>
</dbReference>
<comment type="caution">
    <text evidence="1">The sequence shown here is derived from an EMBL/GenBank/DDBJ whole genome shotgun (WGS) entry which is preliminary data.</text>
</comment>